<name>A0A8H7Q4W0_MORIS</name>
<dbReference type="AlphaFoldDB" id="A0A8H7Q4W0"/>
<dbReference type="EMBL" id="JAEPQZ010000002">
    <property type="protein sequence ID" value="KAG2185089.1"/>
    <property type="molecule type" value="Genomic_DNA"/>
</dbReference>
<gene>
    <name evidence="1" type="ORF">INT43_001002</name>
</gene>
<evidence type="ECO:0000313" key="1">
    <source>
        <dbReference type="EMBL" id="KAG2185089.1"/>
    </source>
</evidence>
<dbReference type="Proteomes" id="UP000654370">
    <property type="component" value="Unassembled WGS sequence"/>
</dbReference>
<evidence type="ECO:0000313" key="2">
    <source>
        <dbReference type="Proteomes" id="UP000654370"/>
    </source>
</evidence>
<comment type="caution">
    <text evidence="1">The sequence shown here is derived from an EMBL/GenBank/DDBJ whole genome shotgun (WGS) entry which is preliminary data.</text>
</comment>
<sequence length="73" mass="8406">MKRLQDPVQEEILIRTATPEVQDLIKKVEIVGDDVKLRFQMKALKPDEALDISKISQKTENLRRAINPTSKFS</sequence>
<reference evidence="1" key="1">
    <citation type="submission" date="2020-12" db="EMBL/GenBank/DDBJ databases">
        <title>Metabolic potential, ecology and presence of endohyphal bacteria is reflected in genomic diversity of Mucoromycotina.</title>
        <authorList>
            <person name="Muszewska A."/>
            <person name="Okrasinska A."/>
            <person name="Steczkiewicz K."/>
            <person name="Drgas O."/>
            <person name="Orlowska M."/>
            <person name="Perlinska-Lenart U."/>
            <person name="Aleksandrzak-Piekarczyk T."/>
            <person name="Szatraj K."/>
            <person name="Zielenkiewicz U."/>
            <person name="Pilsyk S."/>
            <person name="Malc E."/>
            <person name="Mieczkowski P."/>
            <person name="Kruszewska J.S."/>
            <person name="Biernat P."/>
            <person name="Pawlowska J."/>
        </authorList>
    </citation>
    <scope>NUCLEOTIDE SEQUENCE</scope>
    <source>
        <strain evidence="1">WA0000067209</strain>
    </source>
</reference>
<proteinExistence type="predicted"/>
<organism evidence="1 2">
    <name type="scientific">Mortierella isabellina</name>
    <name type="common">Filamentous fungus</name>
    <name type="synonym">Umbelopsis isabellina</name>
    <dbReference type="NCBI Taxonomy" id="91625"/>
    <lineage>
        <taxon>Eukaryota</taxon>
        <taxon>Fungi</taxon>
        <taxon>Fungi incertae sedis</taxon>
        <taxon>Mucoromycota</taxon>
        <taxon>Mucoromycotina</taxon>
        <taxon>Umbelopsidomycetes</taxon>
        <taxon>Umbelopsidales</taxon>
        <taxon>Umbelopsidaceae</taxon>
        <taxon>Umbelopsis</taxon>
    </lineage>
</organism>
<protein>
    <submittedName>
        <fullName evidence="1">Uncharacterized protein</fullName>
    </submittedName>
</protein>
<keyword evidence="2" id="KW-1185">Reference proteome</keyword>
<accession>A0A8H7Q4W0</accession>